<dbReference type="InterPro" id="IPR017850">
    <property type="entry name" value="Alkaline_phosphatase_core_sf"/>
</dbReference>
<reference evidence="1 2" key="1">
    <citation type="journal article" date="1998" name="Science">
        <title>Genome sequence of the nematode C. elegans: a platform for investigating biology.</title>
        <authorList>
            <consortium name="The C. elegans sequencing consortium"/>
            <person name="Sulson J.E."/>
            <person name="Waterston R."/>
        </authorList>
    </citation>
    <scope>NUCLEOTIDE SEQUENCE [LARGE SCALE GENOMIC DNA]</scope>
    <source>
        <strain evidence="1 2">Bristol N2</strain>
    </source>
</reference>
<dbReference type="PANTHER" id="PTHR10974">
    <property type="entry name" value="FI08016P-RELATED"/>
    <property type="match status" value="1"/>
</dbReference>
<evidence type="ECO:0000313" key="2">
    <source>
        <dbReference type="Proteomes" id="UP000001940"/>
    </source>
</evidence>
<dbReference type="STRING" id="6239.F07C3.3.1"/>
<dbReference type="SMR" id="Q19148"/>
<dbReference type="SUPFAM" id="SSF53649">
    <property type="entry name" value="Alkaline phosphatase-like"/>
    <property type="match status" value="1"/>
</dbReference>
<dbReference type="WormBase" id="F07C3.3">
    <property type="protein sequence ID" value="CE52831"/>
    <property type="gene ID" value="WBGene00017194"/>
</dbReference>
<dbReference type="PANTHER" id="PTHR10974:SF6">
    <property type="entry name" value="PROTEIN CBG19234"/>
    <property type="match status" value="1"/>
</dbReference>
<protein>
    <submittedName>
        <fullName evidence="1">Uncharacterized protein</fullName>
    </submittedName>
</protein>
<dbReference type="OrthoDB" id="413313at2759"/>
<sequence>MITWFRNVKRKTQPMRFVMILFAFVAAFLFTANIRSANQFALPAQILNRASRLQSQKTEESAIDKLWNINVFGDDDNIKTEIERDPLLTHHPFDNTCKFPLPNSYAEDIIPFHLSERMRQLKCEVKQKDYATMDSEGYIYVHPHFVDWPRLERDVQCKVDIIEGGLRKPERNMTKNSMFIKKTLEIPSNERLFVNADAFVINCYNHSKKAVKPEVPIWKKPFPGMKDKNLPEDEILRVKDLYSYGDYGNKIREQVSKAVDRYSIDILGFDSTARTMFMRHMPRTVEVMAKLDYHYLYGYTKVADNSMVNLAPILVGDMEEALKKPKYDKSGDFNINWLLPTEDKMDPTKLNFLWKIMKEKYGCESLFNEDISTKGLGLFNYPPTEFQPGFTENPADHYYRAYYLAVYENWKYEACRDGEQLQNEFVNIWRRFAHRYRNICHFGFTFVTTLTHEAGLVLEILDEKLAAHLSQMHLNGDLDNTLSIIMGDHGNRIGAIKSRYTGRIEERMPLMAMRFPTGFAETYPVEYKNFLDNKHKLTSNFDVHKTLHDIVHMRLGDNKAKSDEGRGISLFDAIPNTRTCADVIVPENFCMCMIDVSSIANPLPNFNKKKPTDQKMDQFNTLKSWLKTENLDDCVDVSSLETGQTFQEMAINPLSRFGLRTKNNASMLELMKERNKKNPELNYINFEFSVSGTYKNGEPLSMLVRTELFVEKSTSQLIFEPMIQEMPASCRFVSIFDVCQCLRPQL</sequence>
<dbReference type="Pfam" id="PF02995">
    <property type="entry name" value="DUF229"/>
    <property type="match status" value="1"/>
</dbReference>
<gene>
    <name evidence="1" type="ORF">CELE_F07C3.3</name>
    <name evidence="1 3" type="ORF">F07C3.3</name>
</gene>
<evidence type="ECO:0000313" key="3">
    <source>
        <dbReference type="WormBase" id="F07C3.3"/>
    </source>
</evidence>
<dbReference type="eggNOG" id="ENOG502QRYZ">
    <property type="taxonomic scope" value="Eukaryota"/>
</dbReference>
<organism evidence="1 2">
    <name type="scientific">Caenorhabditis elegans</name>
    <dbReference type="NCBI Taxonomy" id="6239"/>
    <lineage>
        <taxon>Eukaryota</taxon>
        <taxon>Metazoa</taxon>
        <taxon>Ecdysozoa</taxon>
        <taxon>Nematoda</taxon>
        <taxon>Chromadorea</taxon>
        <taxon>Rhabditida</taxon>
        <taxon>Rhabditina</taxon>
        <taxon>Rhabditomorpha</taxon>
        <taxon>Rhabditoidea</taxon>
        <taxon>Rhabditidae</taxon>
        <taxon>Peloderinae</taxon>
        <taxon>Caenorhabditis</taxon>
    </lineage>
</organism>
<dbReference type="AGR" id="WB:WBGene00017194"/>
<dbReference type="Gene3D" id="3.40.720.10">
    <property type="entry name" value="Alkaline Phosphatase, subunit A"/>
    <property type="match status" value="1"/>
</dbReference>
<dbReference type="UCSC" id="F07C3.3">
    <property type="organism name" value="c. elegans"/>
</dbReference>
<dbReference type="InterPro" id="IPR004245">
    <property type="entry name" value="DUF229"/>
</dbReference>
<dbReference type="Bgee" id="WBGene00017194">
    <property type="expression patterns" value="Expressed in multicellular organism and 2 other cell types or tissues"/>
</dbReference>
<name>Q19148_CAEEL</name>
<proteinExistence type="predicted"/>
<dbReference type="EMBL" id="BX284605">
    <property type="protein sequence ID" value="CCD68939.3"/>
    <property type="molecule type" value="Genomic_DNA"/>
</dbReference>
<dbReference type="Proteomes" id="UP000001940">
    <property type="component" value="Chromosome V"/>
</dbReference>
<dbReference type="FunFam" id="3.40.720.10:FF:000017">
    <property type="entry name" value="Predicted protein"/>
    <property type="match status" value="1"/>
</dbReference>
<dbReference type="AlphaFoldDB" id="Q19148"/>
<keyword evidence="2" id="KW-1185">Reference proteome</keyword>
<accession>Q19148</accession>
<dbReference type="InParanoid" id="Q19148"/>
<dbReference type="CDD" id="cd16021">
    <property type="entry name" value="ALP_like"/>
    <property type="match status" value="1"/>
</dbReference>
<evidence type="ECO:0000313" key="1">
    <source>
        <dbReference type="EMBL" id="CCD68939.3"/>
    </source>
</evidence>
<dbReference type="HOGENOM" id="CLU_378670_0_0_1"/>
<dbReference type="PaxDb" id="6239-F07C3.3"/>